<protein>
    <submittedName>
        <fullName evidence="1">16848_t:CDS:1</fullName>
    </submittedName>
</protein>
<comment type="caution">
    <text evidence="1">The sequence shown here is derived from an EMBL/GenBank/DDBJ whole genome shotgun (WGS) entry which is preliminary data.</text>
</comment>
<sequence length="628" mass="72071">MSRGDSGYMSYDSIYGLKSDGSSRDNYEKFDAYNDYVEDGQSTQISGHDNNFNENDLNEHTYYTTFNNSTNIDYKSNYNQRMYARSPSSTPSPLNPPLEHIENNGIVLGSHQRVVHRSTASKNNNTLGSPMFPPPLPQYSPRLSPMQHPNNNSPTFRPPPSPKLFPRGSSLKGNDNNVVPINSRDRFNNHTSLPATTNRQRPQHVNHRSNTHDGQIQLPPLQQFNSQILPKSDESPSSPYDFFDLINEYSEFTSISEKPEKPNTPNIDKTPSPQEAKNRKRDAAVTEILTTERTYVDGLRKLVNFFLIPLRENYKSAQKSILSTKPLATSEDIASLFGNIEPLLSFHEELLKFLEERYKKWSPTEKISDIFLQNAPYLKMYSAYLKGFPQAIATMERLNKESKDFKKFIQSCQGKPELGNLPFNSFLSLPIQRIPRYKLLLEALLKHTENTHPDYINLEQCVQQISLIAEEVNEKIRDAENQQKVLEIQNKVERLPDNIIDPARRFIYQGDLYKVTQRSSPVRPYFIATEDRRAHFLFNDLLLLCIEFQGKLLYTGQINLNKSYLIDIDDNDADQPFCFQIITTTTEGREACHTVRATTAGEKMEWITRIDNALKALKRGIRNNPGIK</sequence>
<organism evidence="1 2">
    <name type="scientific">Dentiscutata heterogama</name>
    <dbReference type="NCBI Taxonomy" id="1316150"/>
    <lineage>
        <taxon>Eukaryota</taxon>
        <taxon>Fungi</taxon>
        <taxon>Fungi incertae sedis</taxon>
        <taxon>Mucoromycota</taxon>
        <taxon>Glomeromycotina</taxon>
        <taxon>Glomeromycetes</taxon>
        <taxon>Diversisporales</taxon>
        <taxon>Gigasporaceae</taxon>
        <taxon>Dentiscutata</taxon>
    </lineage>
</organism>
<dbReference type="Proteomes" id="UP000789702">
    <property type="component" value="Unassembled WGS sequence"/>
</dbReference>
<keyword evidence="2" id="KW-1185">Reference proteome</keyword>
<reference evidence="1" key="1">
    <citation type="submission" date="2021-06" db="EMBL/GenBank/DDBJ databases">
        <authorList>
            <person name="Kallberg Y."/>
            <person name="Tangrot J."/>
            <person name="Rosling A."/>
        </authorList>
    </citation>
    <scope>NUCLEOTIDE SEQUENCE</scope>
    <source>
        <strain evidence="1">IL203A</strain>
    </source>
</reference>
<proteinExistence type="predicted"/>
<gene>
    <name evidence="1" type="ORF">DHETER_LOCUS2211</name>
</gene>
<evidence type="ECO:0000313" key="2">
    <source>
        <dbReference type="Proteomes" id="UP000789702"/>
    </source>
</evidence>
<accession>A0ACA9KPJ1</accession>
<evidence type="ECO:0000313" key="1">
    <source>
        <dbReference type="EMBL" id="CAG8483041.1"/>
    </source>
</evidence>
<name>A0ACA9KPJ1_9GLOM</name>
<dbReference type="EMBL" id="CAJVPU010001522">
    <property type="protein sequence ID" value="CAG8483041.1"/>
    <property type="molecule type" value="Genomic_DNA"/>
</dbReference>